<evidence type="ECO:0000256" key="8">
    <source>
        <dbReference type="ARBA" id="ARBA00023242"/>
    </source>
</evidence>
<dbReference type="AlphaFoldDB" id="A0A9P0H5G7"/>
<dbReference type="GO" id="GO:0033588">
    <property type="term" value="C:elongator holoenzyme complex"/>
    <property type="evidence" value="ECO:0007669"/>
    <property type="project" value="InterPro"/>
</dbReference>
<evidence type="ECO:0000313" key="9">
    <source>
        <dbReference type="EMBL" id="CAH1395795.1"/>
    </source>
</evidence>
<dbReference type="GO" id="GO:0002098">
    <property type="term" value="P:tRNA wobble uridine modification"/>
    <property type="evidence" value="ECO:0007669"/>
    <property type="project" value="InterPro"/>
</dbReference>
<dbReference type="InterPro" id="IPR027417">
    <property type="entry name" value="P-loop_NTPase"/>
</dbReference>
<dbReference type="GO" id="GO:0008023">
    <property type="term" value="C:transcription elongation factor complex"/>
    <property type="evidence" value="ECO:0007669"/>
    <property type="project" value="TreeGrafter"/>
</dbReference>
<organism evidence="9 10">
    <name type="scientific">Nezara viridula</name>
    <name type="common">Southern green stink bug</name>
    <name type="synonym">Cimex viridulus</name>
    <dbReference type="NCBI Taxonomy" id="85310"/>
    <lineage>
        <taxon>Eukaryota</taxon>
        <taxon>Metazoa</taxon>
        <taxon>Ecdysozoa</taxon>
        <taxon>Arthropoda</taxon>
        <taxon>Hexapoda</taxon>
        <taxon>Insecta</taxon>
        <taxon>Pterygota</taxon>
        <taxon>Neoptera</taxon>
        <taxon>Paraneoptera</taxon>
        <taxon>Hemiptera</taxon>
        <taxon>Heteroptera</taxon>
        <taxon>Panheteroptera</taxon>
        <taxon>Pentatomomorpha</taxon>
        <taxon>Pentatomoidea</taxon>
        <taxon>Pentatomidae</taxon>
        <taxon>Pentatominae</taxon>
        <taxon>Nezara</taxon>
    </lineage>
</organism>
<dbReference type="OrthoDB" id="289162at2759"/>
<dbReference type="PANTHER" id="PTHR12896:SF1">
    <property type="entry name" value="ELONGATOR COMPLEX PROTEIN 4"/>
    <property type="match status" value="1"/>
</dbReference>
<comment type="subcellular location">
    <subcellularLocation>
        <location evidence="2">Cytoplasm</location>
    </subcellularLocation>
    <subcellularLocation>
        <location evidence="1">Nucleus</location>
    </subcellularLocation>
</comment>
<keyword evidence="7" id="KW-0819">tRNA processing</keyword>
<keyword evidence="10" id="KW-1185">Reference proteome</keyword>
<dbReference type="InterPro" id="IPR008728">
    <property type="entry name" value="Elongator_complex_protein_4"/>
</dbReference>
<dbReference type="Gene3D" id="3.40.50.300">
    <property type="entry name" value="P-loop containing nucleotide triphosphate hydrolases"/>
    <property type="match status" value="1"/>
</dbReference>
<evidence type="ECO:0000256" key="1">
    <source>
        <dbReference type="ARBA" id="ARBA00004123"/>
    </source>
</evidence>
<evidence type="ECO:0000256" key="7">
    <source>
        <dbReference type="ARBA" id="ARBA00022694"/>
    </source>
</evidence>
<evidence type="ECO:0000256" key="4">
    <source>
        <dbReference type="ARBA" id="ARBA00007573"/>
    </source>
</evidence>
<name>A0A9P0H5G7_NEZVI</name>
<reference evidence="9" key="1">
    <citation type="submission" date="2022-01" db="EMBL/GenBank/DDBJ databases">
        <authorList>
            <person name="King R."/>
        </authorList>
    </citation>
    <scope>NUCLEOTIDE SEQUENCE</scope>
</reference>
<comment type="pathway">
    <text evidence="3">tRNA modification; 5-methoxycarbonylmethyl-2-thiouridine-tRNA biosynthesis.</text>
</comment>
<evidence type="ECO:0000313" key="10">
    <source>
        <dbReference type="Proteomes" id="UP001152798"/>
    </source>
</evidence>
<evidence type="ECO:0000256" key="3">
    <source>
        <dbReference type="ARBA" id="ARBA00005043"/>
    </source>
</evidence>
<evidence type="ECO:0000256" key="2">
    <source>
        <dbReference type="ARBA" id="ARBA00004496"/>
    </source>
</evidence>
<keyword evidence="8" id="KW-0539">Nucleus</keyword>
<protein>
    <recommendedName>
        <fullName evidence="5">Elongator complex protein 4</fullName>
    </recommendedName>
</protein>
<sequence length="231" mass="26107">MYSVLRNADERLSMPHVTPKTLISITTGISSLDAILGSGIPLGSLVLIEEDEFGFYSRIFTKCFLSEGILRNDSVFLASIDENPDSVINELPQPISKKEEKKVSSPEELQIAWRYKSNLQVLPEPVTIKNSLISHEFDFSSKIPLDKIEGADITTWPKSNHTVNDASGLIEEILKFNSSWKSIKNSRNTRKIMRVVVQSLGSPFWKIEICGTRMLMLMVLNAVYSIYYNFI</sequence>
<keyword evidence="6" id="KW-0963">Cytoplasm</keyword>
<dbReference type="Pfam" id="PF05625">
    <property type="entry name" value="PAXNEB"/>
    <property type="match status" value="1"/>
</dbReference>
<dbReference type="PANTHER" id="PTHR12896">
    <property type="entry name" value="PAX6 NEIGHBOR PROTEIN PAXNEB"/>
    <property type="match status" value="1"/>
</dbReference>
<dbReference type="EMBL" id="OV725079">
    <property type="protein sequence ID" value="CAH1395795.1"/>
    <property type="molecule type" value="Genomic_DNA"/>
</dbReference>
<dbReference type="Proteomes" id="UP001152798">
    <property type="component" value="Chromosome 3"/>
</dbReference>
<gene>
    <name evidence="9" type="ORF">NEZAVI_LOCUS6002</name>
</gene>
<accession>A0A9P0H5G7</accession>
<evidence type="ECO:0000256" key="6">
    <source>
        <dbReference type="ARBA" id="ARBA00022490"/>
    </source>
</evidence>
<proteinExistence type="inferred from homology"/>
<dbReference type="GO" id="GO:0005737">
    <property type="term" value="C:cytoplasm"/>
    <property type="evidence" value="ECO:0007669"/>
    <property type="project" value="UniProtKB-SubCell"/>
</dbReference>
<comment type="similarity">
    <text evidence="4">Belongs to the ELP4 family.</text>
</comment>
<evidence type="ECO:0000256" key="5">
    <source>
        <dbReference type="ARBA" id="ARBA00020265"/>
    </source>
</evidence>